<dbReference type="EMBL" id="CP060780">
    <property type="protein sequence ID" value="QNP44092.1"/>
    <property type="molecule type" value="Genomic_DNA"/>
</dbReference>
<gene>
    <name evidence="1" type="ORF">H9L15_05990</name>
</gene>
<dbReference type="InterPro" id="IPR003772">
    <property type="entry name" value="YceD"/>
</dbReference>
<dbReference type="RefSeq" id="WP_187715513.1">
    <property type="nucleotide sequence ID" value="NZ_BAABJC010000001.1"/>
</dbReference>
<sequence>MTDDFAHRLPLNQIRDGERVDLSADESERAGVAERLGLRGLERLEAHAVLDRKGEIVRARGRLKASLCQSCVVTDEPVDARIDEAFDIYFLPEPAADGSEEEVELVEADCDVVFHDGSAIDLGSAIADTLALGLDPYPRSAGAEAALKEAGVLSEAEAGPFAALAKPKRSDS</sequence>
<organism evidence="1 2">
    <name type="scientific">Sphingomonas daechungensis</name>
    <dbReference type="NCBI Taxonomy" id="1176646"/>
    <lineage>
        <taxon>Bacteria</taxon>
        <taxon>Pseudomonadati</taxon>
        <taxon>Pseudomonadota</taxon>
        <taxon>Alphaproteobacteria</taxon>
        <taxon>Sphingomonadales</taxon>
        <taxon>Sphingomonadaceae</taxon>
        <taxon>Sphingomonas</taxon>
    </lineage>
</organism>
<name>A0ABX6T2I8_9SPHN</name>
<protein>
    <submittedName>
        <fullName evidence="1">DUF177 domain-containing protein</fullName>
    </submittedName>
</protein>
<evidence type="ECO:0000313" key="2">
    <source>
        <dbReference type="Proteomes" id="UP000516134"/>
    </source>
</evidence>
<evidence type="ECO:0000313" key="1">
    <source>
        <dbReference type="EMBL" id="QNP44092.1"/>
    </source>
</evidence>
<dbReference type="Proteomes" id="UP000516134">
    <property type="component" value="Chromosome"/>
</dbReference>
<reference evidence="1 2" key="1">
    <citation type="submission" date="2020-08" db="EMBL/GenBank/DDBJ databases">
        <title>Genome sequence of Sphingomonas daechungensis KACC 18115T.</title>
        <authorList>
            <person name="Hyun D.-W."/>
            <person name="Bae J.-W."/>
        </authorList>
    </citation>
    <scope>NUCLEOTIDE SEQUENCE [LARGE SCALE GENOMIC DNA]</scope>
    <source>
        <strain evidence="1 2">KACC 18115</strain>
    </source>
</reference>
<proteinExistence type="predicted"/>
<accession>A0ABX6T2I8</accession>
<keyword evidence="2" id="KW-1185">Reference proteome</keyword>
<dbReference type="Pfam" id="PF02620">
    <property type="entry name" value="YceD"/>
    <property type="match status" value="1"/>
</dbReference>